<dbReference type="SMART" id="SM00086">
    <property type="entry name" value="PAC"/>
    <property type="match status" value="3"/>
</dbReference>
<dbReference type="OrthoDB" id="5378360at2"/>
<accession>A0A1H3ZES0</accession>
<dbReference type="PANTHER" id="PTHR43047">
    <property type="entry name" value="TWO-COMPONENT HISTIDINE PROTEIN KINASE"/>
    <property type="match status" value="1"/>
</dbReference>
<dbReference type="Gene3D" id="3.30.450.20">
    <property type="entry name" value="PAS domain"/>
    <property type="match status" value="3"/>
</dbReference>
<evidence type="ECO:0000313" key="14">
    <source>
        <dbReference type="Proteomes" id="UP000199409"/>
    </source>
</evidence>
<dbReference type="GO" id="GO:0000155">
    <property type="term" value="F:phosphorelay sensor kinase activity"/>
    <property type="evidence" value="ECO:0007669"/>
    <property type="project" value="InterPro"/>
</dbReference>
<dbReference type="Pfam" id="PF00989">
    <property type="entry name" value="PAS"/>
    <property type="match status" value="1"/>
</dbReference>
<feature type="coiled-coil region" evidence="7">
    <location>
        <begin position="255"/>
        <end position="282"/>
    </location>
</feature>
<dbReference type="GO" id="GO:0005886">
    <property type="term" value="C:plasma membrane"/>
    <property type="evidence" value="ECO:0007669"/>
    <property type="project" value="TreeGrafter"/>
</dbReference>
<feature type="domain" description="PAC" evidence="12">
    <location>
        <begin position="377"/>
        <end position="429"/>
    </location>
</feature>
<keyword evidence="8" id="KW-1133">Transmembrane helix</keyword>
<gene>
    <name evidence="13" type="ORF">SAMN05660420_01489</name>
</gene>
<dbReference type="Gene3D" id="1.10.287.130">
    <property type="match status" value="1"/>
</dbReference>
<feature type="coiled-coil region" evidence="7">
    <location>
        <begin position="420"/>
        <end position="447"/>
    </location>
</feature>
<dbReference type="InterPro" id="IPR036097">
    <property type="entry name" value="HisK_dim/P_sf"/>
</dbReference>
<evidence type="ECO:0000256" key="4">
    <source>
        <dbReference type="ARBA" id="ARBA00022679"/>
    </source>
</evidence>
<dbReference type="SUPFAM" id="SSF52172">
    <property type="entry name" value="CheY-like"/>
    <property type="match status" value="1"/>
</dbReference>
<dbReference type="PRINTS" id="PR00344">
    <property type="entry name" value="BCTRLSENSOR"/>
</dbReference>
<dbReference type="PROSITE" id="PS50110">
    <property type="entry name" value="RESPONSE_REGULATORY"/>
    <property type="match status" value="1"/>
</dbReference>
<dbReference type="AlphaFoldDB" id="A0A1H3ZES0"/>
<keyword evidence="5" id="KW-0418">Kinase</keyword>
<feature type="domain" description="Histidine kinase" evidence="9">
    <location>
        <begin position="718"/>
        <end position="938"/>
    </location>
</feature>
<dbReference type="InterPro" id="IPR000700">
    <property type="entry name" value="PAS-assoc_C"/>
</dbReference>
<dbReference type="CDD" id="cd00082">
    <property type="entry name" value="HisKA"/>
    <property type="match status" value="1"/>
</dbReference>
<dbReference type="CDD" id="cd16922">
    <property type="entry name" value="HATPase_EvgS-ArcB-TorS-like"/>
    <property type="match status" value="1"/>
</dbReference>
<keyword evidence="3 6" id="KW-0597">Phosphoprotein</keyword>
<dbReference type="InterPro" id="IPR013767">
    <property type="entry name" value="PAS_fold"/>
</dbReference>
<dbReference type="FunFam" id="3.30.565.10:FF:000006">
    <property type="entry name" value="Sensor histidine kinase WalK"/>
    <property type="match status" value="1"/>
</dbReference>
<dbReference type="InterPro" id="IPR035965">
    <property type="entry name" value="PAS-like_dom_sf"/>
</dbReference>
<keyword evidence="14" id="KW-1185">Reference proteome</keyword>
<evidence type="ECO:0000259" key="12">
    <source>
        <dbReference type="PROSITE" id="PS50113"/>
    </source>
</evidence>
<sequence>MSNILKLFHRNIIAQITLLLCLLLVSYAVQMFGHSLLDQRRDHLHLLLNNEQQKLELSYLLQKNLLAVDVKLHQMSNAESVSEIETVLTLLHGYQKEILNILAVLELEGEKTLTYTVNFGNEEIASKKLNYSNVGHLRIDREIIELKAKLEDLDQIIVNFKAVVATKIAILQNRDLFEIVGSDREVRDYFKGIELLFSQIVENSNRIHFSSQKEMERIQGIYNRLSQTYTRVESILSFCVVAFILLMGWVVLRSIKRILHERDSYQQELQNTNENLEKIVQQRTASLNQEISERKSAQLQIKQDADFLNNVIESLVHPFYVIDVENYAIVLANSAARNSANRTCTTCYALTHDRDKPCTGPGLPCALQQVKQSQAPVVVEHSYINLQGEEVAIEVHGYPVFDRDGKLIQMIEYRQDISTKRNAEKALKQLNTHLEETVERRTKELEEQILQRKKAQLTLIKSERHFRRLIENISDIMTILDVDGRILYTSPAVEKLLGIAAEKLVGMHVSDLVLPEDLKHLGISALYEAYKGSVPMEYRLKDRRGSIHVIESLIQKFQQDDGRDAYILSSRDITIRKVSEEETRKLKMVVEQSPSSVVITDVDGIIEYVNPAFEEITGYSFAEAVGLNPRILQSGFTPKLLFKQLWSTIKAGKIWQGEFINKKKNGELYDESVLVIPIRNTQEEITHFVAVKENITELKKAQEQAEMANQAKSNFLSHMSHELRTPLNAINGFSQLMLKSKKNPLNEKQRNMTAQIHTAGQHLLQLINEILDLARIESGEFALALESLEPHIVIDDCLSLTAAMANEKSISMTCRYAGKDLPLVKADLTRMKQVVLNILSNAIKYNRESGTVTIDIETENPEFLRFVIEDTGIGIAQEKQKDLFVPFTRAVENASKIEGTGIGMTITRQLVEKMGGEIGFQSELNQGSLFWFTLPVDQESFIVKGVNSLEVSNNEATPVASRQQKLVLYVEDDPTNIIFMQDLFLELENLRLVVASTGEEGVSMASENRPDLILMDLDLPDIDGFQALRRIKKNPELTSVPVLAVSADAMEKTIKRVHTQGFNSYIPKPIDVDLLYTTMTDLLKD</sequence>
<dbReference type="PANTHER" id="PTHR43047:SF72">
    <property type="entry name" value="OSMOSENSING HISTIDINE PROTEIN KINASE SLN1"/>
    <property type="match status" value="1"/>
</dbReference>
<feature type="domain" description="PAS" evidence="11">
    <location>
        <begin position="462"/>
        <end position="533"/>
    </location>
</feature>
<dbReference type="STRING" id="37625.SAMN05660420_01489"/>
<evidence type="ECO:0000256" key="8">
    <source>
        <dbReference type="SAM" id="Phobius"/>
    </source>
</evidence>
<dbReference type="PROSITE" id="PS50109">
    <property type="entry name" value="HIS_KIN"/>
    <property type="match status" value="1"/>
</dbReference>
<evidence type="ECO:0000313" key="13">
    <source>
        <dbReference type="EMBL" id="SEA21911.1"/>
    </source>
</evidence>
<feature type="domain" description="PAC" evidence="12">
    <location>
        <begin position="534"/>
        <end position="585"/>
    </location>
</feature>
<dbReference type="SMART" id="SM00091">
    <property type="entry name" value="PAS"/>
    <property type="match status" value="2"/>
</dbReference>
<comment type="catalytic activity">
    <reaction evidence="1">
        <text>ATP + protein L-histidine = ADP + protein N-phospho-L-histidine.</text>
        <dbReference type="EC" id="2.7.13.3"/>
    </reaction>
</comment>
<feature type="modified residue" description="4-aspartylphosphate" evidence="6">
    <location>
        <position position="1016"/>
    </location>
</feature>
<dbReference type="SUPFAM" id="SSF47384">
    <property type="entry name" value="Homodimeric domain of signal transducing histidine kinase"/>
    <property type="match status" value="1"/>
</dbReference>
<evidence type="ECO:0000256" key="6">
    <source>
        <dbReference type="PROSITE-ProRule" id="PRU00169"/>
    </source>
</evidence>
<dbReference type="SMART" id="SM00448">
    <property type="entry name" value="REC"/>
    <property type="match status" value="1"/>
</dbReference>
<dbReference type="Pfam" id="PF00072">
    <property type="entry name" value="Response_reg"/>
    <property type="match status" value="1"/>
</dbReference>
<dbReference type="SUPFAM" id="SSF55785">
    <property type="entry name" value="PYP-like sensor domain (PAS domain)"/>
    <property type="match status" value="3"/>
</dbReference>
<dbReference type="InterPro" id="IPR001610">
    <property type="entry name" value="PAC"/>
</dbReference>
<dbReference type="GO" id="GO:0006355">
    <property type="term" value="P:regulation of DNA-templated transcription"/>
    <property type="evidence" value="ECO:0007669"/>
    <property type="project" value="InterPro"/>
</dbReference>
<dbReference type="InterPro" id="IPR003594">
    <property type="entry name" value="HATPase_dom"/>
</dbReference>
<feature type="domain" description="PAC" evidence="12">
    <location>
        <begin position="653"/>
        <end position="707"/>
    </location>
</feature>
<proteinExistence type="predicted"/>
<dbReference type="InterPro" id="IPR004358">
    <property type="entry name" value="Sig_transdc_His_kin-like_C"/>
</dbReference>
<name>A0A1H3ZES0_9BACT</name>
<feature type="domain" description="Response regulatory" evidence="10">
    <location>
        <begin position="966"/>
        <end position="1083"/>
    </location>
</feature>
<dbReference type="NCBIfam" id="TIGR00229">
    <property type="entry name" value="sensory_box"/>
    <property type="match status" value="2"/>
</dbReference>
<dbReference type="Pfam" id="PF02518">
    <property type="entry name" value="HATPase_c"/>
    <property type="match status" value="1"/>
</dbReference>
<dbReference type="SMART" id="SM00387">
    <property type="entry name" value="HATPase_c"/>
    <property type="match status" value="1"/>
</dbReference>
<evidence type="ECO:0000256" key="1">
    <source>
        <dbReference type="ARBA" id="ARBA00000085"/>
    </source>
</evidence>
<dbReference type="InterPro" id="IPR001789">
    <property type="entry name" value="Sig_transdc_resp-reg_receiver"/>
</dbReference>
<dbReference type="PROSITE" id="PS50113">
    <property type="entry name" value="PAC"/>
    <property type="match status" value="3"/>
</dbReference>
<evidence type="ECO:0000259" key="11">
    <source>
        <dbReference type="PROSITE" id="PS50112"/>
    </source>
</evidence>
<dbReference type="Gene3D" id="3.40.50.2300">
    <property type="match status" value="1"/>
</dbReference>
<organism evidence="13 14">
    <name type="scientific">Desulfuromusa kysingii</name>
    <dbReference type="NCBI Taxonomy" id="37625"/>
    <lineage>
        <taxon>Bacteria</taxon>
        <taxon>Pseudomonadati</taxon>
        <taxon>Thermodesulfobacteriota</taxon>
        <taxon>Desulfuromonadia</taxon>
        <taxon>Desulfuromonadales</taxon>
        <taxon>Geopsychrobacteraceae</taxon>
        <taxon>Desulfuromusa</taxon>
    </lineage>
</organism>
<evidence type="ECO:0000259" key="9">
    <source>
        <dbReference type="PROSITE" id="PS50109"/>
    </source>
</evidence>
<dbReference type="Pfam" id="PF13426">
    <property type="entry name" value="PAS_9"/>
    <property type="match status" value="2"/>
</dbReference>
<dbReference type="InterPro" id="IPR011006">
    <property type="entry name" value="CheY-like_superfamily"/>
</dbReference>
<dbReference type="PROSITE" id="PS50112">
    <property type="entry name" value="PAS"/>
    <property type="match status" value="2"/>
</dbReference>
<dbReference type="SMART" id="SM00388">
    <property type="entry name" value="HisKA"/>
    <property type="match status" value="1"/>
</dbReference>
<dbReference type="RefSeq" id="WP_092346292.1">
    <property type="nucleotide sequence ID" value="NZ_FNQN01000004.1"/>
</dbReference>
<feature type="transmembrane region" description="Helical" evidence="8">
    <location>
        <begin position="234"/>
        <end position="252"/>
    </location>
</feature>
<evidence type="ECO:0000256" key="7">
    <source>
        <dbReference type="SAM" id="Coils"/>
    </source>
</evidence>
<dbReference type="InterPro" id="IPR003661">
    <property type="entry name" value="HisK_dim/P_dom"/>
</dbReference>
<keyword evidence="4" id="KW-0808">Transferase</keyword>
<dbReference type="CDD" id="cd00130">
    <property type="entry name" value="PAS"/>
    <property type="match status" value="2"/>
</dbReference>
<dbReference type="Pfam" id="PF00512">
    <property type="entry name" value="HisKA"/>
    <property type="match status" value="1"/>
</dbReference>
<dbReference type="Gene3D" id="3.30.565.10">
    <property type="entry name" value="Histidine kinase-like ATPase, C-terminal domain"/>
    <property type="match status" value="1"/>
</dbReference>
<evidence type="ECO:0000256" key="3">
    <source>
        <dbReference type="ARBA" id="ARBA00022553"/>
    </source>
</evidence>
<feature type="domain" description="PAS" evidence="11">
    <location>
        <begin position="582"/>
        <end position="626"/>
    </location>
</feature>
<dbReference type="SUPFAM" id="SSF55874">
    <property type="entry name" value="ATPase domain of HSP90 chaperone/DNA topoisomerase II/histidine kinase"/>
    <property type="match status" value="1"/>
</dbReference>
<dbReference type="InterPro" id="IPR000014">
    <property type="entry name" value="PAS"/>
</dbReference>
<dbReference type="EC" id="2.7.13.3" evidence="2"/>
<dbReference type="InterPro" id="IPR005467">
    <property type="entry name" value="His_kinase_dom"/>
</dbReference>
<dbReference type="Proteomes" id="UP000199409">
    <property type="component" value="Unassembled WGS sequence"/>
</dbReference>
<keyword evidence="7" id="KW-0175">Coiled coil</keyword>
<evidence type="ECO:0000259" key="10">
    <source>
        <dbReference type="PROSITE" id="PS50110"/>
    </source>
</evidence>
<dbReference type="InterPro" id="IPR036890">
    <property type="entry name" value="HATPase_C_sf"/>
</dbReference>
<dbReference type="EMBL" id="FNQN01000004">
    <property type="protein sequence ID" value="SEA21911.1"/>
    <property type="molecule type" value="Genomic_DNA"/>
</dbReference>
<keyword evidence="8" id="KW-0472">Membrane</keyword>
<evidence type="ECO:0000256" key="5">
    <source>
        <dbReference type="ARBA" id="ARBA00022777"/>
    </source>
</evidence>
<keyword evidence="8" id="KW-0812">Transmembrane</keyword>
<dbReference type="GO" id="GO:0009927">
    <property type="term" value="F:histidine phosphotransfer kinase activity"/>
    <property type="evidence" value="ECO:0007669"/>
    <property type="project" value="TreeGrafter"/>
</dbReference>
<reference evidence="13 14" key="1">
    <citation type="submission" date="2016-10" db="EMBL/GenBank/DDBJ databases">
        <authorList>
            <person name="de Groot N.N."/>
        </authorList>
    </citation>
    <scope>NUCLEOTIDE SEQUENCE [LARGE SCALE GENOMIC DNA]</scope>
    <source>
        <strain evidence="13 14">DSM 7343</strain>
    </source>
</reference>
<protein>
    <recommendedName>
        <fullName evidence="2">histidine kinase</fullName>
        <ecNumber evidence="2">2.7.13.3</ecNumber>
    </recommendedName>
</protein>
<evidence type="ECO:0000256" key="2">
    <source>
        <dbReference type="ARBA" id="ARBA00012438"/>
    </source>
</evidence>